<comment type="caution">
    <text evidence="4">The sequence shown here is derived from an EMBL/GenBank/DDBJ whole genome shotgun (WGS) entry which is preliminary data.</text>
</comment>
<dbReference type="Pfam" id="PF04072">
    <property type="entry name" value="LCM"/>
    <property type="match status" value="1"/>
</dbReference>
<dbReference type="GO" id="GO:0032259">
    <property type="term" value="P:methylation"/>
    <property type="evidence" value="ECO:0007669"/>
    <property type="project" value="UniProtKB-KW"/>
</dbReference>
<evidence type="ECO:0000256" key="1">
    <source>
        <dbReference type="ARBA" id="ARBA00008138"/>
    </source>
</evidence>
<dbReference type="AlphaFoldDB" id="A0A9E4ZYX3"/>
<organism evidence="4 6">
    <name type="scientific">Methanobacterium veterum</name>
    <dbReference type="NCBI Taxonomy" id="408577"/>
    <lineage>
        <taxon>Archaea</taxon>
        <taxon>Methanobacteriati</taxon>
        <taxon>Methanobacteriota</taxon>
        <taxon>Methanomada group</taxon>
        <taxon>Methanobacteria</taxon>
        <taxon>Methanobacteriales</taxon>
        <taxon>Methanobacteriaceae</taxon>
        <taxon>Methanobacterium</taxon>
    </lineage>
</organism>
<gene>
    <name evidence="5" type="ORF">O3H35_16260</name>
    <name evidence="4" type="ORF">O3H54_12245</name>
</gene>
<dbReference type="EMBL" id="JAPVER010000020">
    <property type="protein sequence ID" value="MCZ3366651.1"/>
    <property type="molecule type" value="Genomic_DNA"/>
</dbReference>
<accession>A0A9E4ZYX3</accession>
<sequence length="307" mass="35151">MKKNTTENEGKEFNDLMEYAREISSQYKGDKRKFEELKTEIGQAELIANVRAYESSKSEDERICYDPLAIHFINPKMWEVLVEHPEMAADTEAGINSIVSRVRYLDDIVKKSVKEGLEQLVILGAGFDTRAYRIEGLENVNVFEIDHPTTQQYKTLKIKEMFQSNLENVVYVPVDFESEKISEELFKKGYNASLKTLFIMEGFIYYITPEAVAETLSFIVKNSGKGSAVVFDYLLDSGVKEGNKQRPDANIFKFGIKENGLEEFLGQFGFSDIQGSTTKDLKKLYYQGKNENRFPSEKILYFAVAEV</sequence>
<evidence type="ECO:0000313" key="5">
    <source>
        <dbReference type="EMBL" id="MCZ3374204.1"/>
    </source>
</evidence>
<dbReference type="GO" id="GO:0008168">
    <property type="term" value="F:methyltransferase activity"/>
    <property type="evidence" value="ECO:0007669"/>
    <property type="project" value="UniProtKB-KW"/>
</dbReference>
<dbReference type="PANTHER" id="PTHR43619:SF2">
    <property type="entry name" value="S-ADENOSYL-L-METHIONINE-DEPENDENT METHYLTRANSFERASES SUPERFAMILY PROTEIN"/>
    <property type="match status" value="1"/>
</dbReference>
<dbReference type="Proteomes" id="UP001074446">
    <property type="component" value="Unassembled WGS sequence"/>
</dbReference>
<dbReference type="EMBL" id="JAPVES010000030">
    <property type="protein sequence ID" value="MCZ3374204.1"/>
    <property type="molecule type" value="Genomic_DNA"/>
</dbReference>
<evidence type="ECO:0000313" key="4">
    <source>
        <dbReference type="EMBL" id="MCZ3366651.1"/>
    </source>
</evidence>
<keyword evidence="6" id="KW-1185">Reference proteome</keyword>
<reference evidence="4" key="1">
    <citation type="submission" date="2022-12" db="EMBL/GenBank/DDBJ databases">
        <title>Reclassification of two methanogenic archaea species isolated from the Kolyma lowland permafrost.</title>
        <authorList>
            <person name="Trubitsyn V.E."/>
            <person name="Rivkina E.M."/>
            <person name="Shcherbakova V.A."/>
        </authorList>
    </citation>
    <scope>NUCLEOTIDE SEQUENCE</scope>
    <source>
        <strain evidence="4">M2</strain>
        <strain evidence="5">MK4</strain>
    </source>
</reference>
<keyword evidence="2 4" id="KW-0489">Methyltransferase</keyword>
<evidence type="ECO:0000313" key="6">
    <source>
        <dbReference type="Proteomes" id="UP001068021"/>
    </source>
</evidence>
<name>A0A9E4ZYX3_9EURY</name>
<dbReference type="PANTHER" id="PTHR43619">
    <property type="entry name" value="S-ADENOSYL-L-METHIONINE-DEPENDENT METHYLTRANSFERASE YKTD-RELATED"/>
    <property type="match status" value="1"/>
</dbReference>
<proteinExistence type="inferred from homology"/>
<dbReference type="InterPro" id="IPR011610">
    <property type="entry name" value="SAM_mthyl_Trfase_ML2640-like"/>
</dbReference>
<dbReference type="InterPro" id="IPR007213">
    <property type="entry name" value="Ppm1/Ppm2/Tcmp"/>
</dbReference>
<protein>
    <submittedName>
        <fullName evidence="4">Class I SAM-dependent methyltransferase</fullName>
    </submittedName>
</protein>
<comment type="similarity">
    <text evidence="1">Belongs to the UPF0677 family.</text>
</comment>
<dbReference type="SUPFAM" id="SSF53335">
    <property type="entry name" value="S-adenosyl-L-methionine-dependent methyltransferases"/>
    <property type="match status" value="1"/>
</dbReference>
<dbReference type="NCBIfam" id="TIGR00027">
    <property type="entry name" value="mthyl_TIGR00027"/>
    <property type="match status" value="1"/>
</dbReference>
<evidence type="ECO:0000256" key="3">
    <source>
        <dbReference type="ARBA" id="ARBA00022679"/>
    </source>
</evidence>
<dbReference type="Gene3D" id="3.40.50.150">
    <property type="entry name" value="Vaccinia Virus protein VP39"/>
    <property type="match status" value="1"/>
</dbReference>
<dbReference type="InterPro" id="IPR029063">
    <property type="entry name" value="SAM-dependent_MTases_sf"/>
</dbReference>
<dbReference type="Proteomes" id="UP001068021">
    <property type="component" value="Unassembled WGS sequence"/>
</dbReference>
<keyword evidence="3" id="KW-0808">Transferase</keyword>
<evidence type="ECO:0000256" key="2">
    <source>
        <dbReference type="ARBA" id="ARBA00022603"/>
    </source>
</evidence>
<dbReference type="RefSeq" id="WP_245611202.1">
    <property type="nucleotide sequence ID" value="NZ_JAPVER010000020.1"/>
</dbReference>